<feature type="transmembrane region" description="Helical" evidence="2">
    <location>
        <begin position="105"/>
        <end position="127"/>
    </location>
</feature>
<feature type="transmembrane region" description="Helical" evidence="2">
    <location>
        <begin position="134"/>
        <end position="155"/>
    </location>
</feature>
<dbReference type="EMBL" id="JBBUKT010000004">
    <property type="protein sequence ID" value="MEK7951441.1"/>
    <property type="molecule type" value="Genomic_DNA"/>
</dbReference>
<protein>
    <submittedName>
        <fullName evidence="4">Phosphatase PAP2 family protein</fullName>
    </submittedName>
</protein>
<feature type="transmembrane region" description="Helical" evidence="2">
    <location>
        <begin position="43"/>
        <end position="67"/>
    </location>
</feature>
<dbReference type="InterPro" id="IPR000326">
    <property type="entry name" value="PAP2/HPO"/>
</dbReference>
<dbReference type="Gene3D" id="1.20.144.10">
    <property type="entry name" value="Phosphatidic acid phosphatase type 2/haloperoxidase"/>
    <property type="match status" value="1"/>
</dbReference>
<keyword evidence="5" id="KW-1185">Reference proteome</keyword>
<dbReference type="Proteomes" id="UP001371305">
    <property type="component" value="Unassembled WGS sequence"/>
</dbReference>
<evidence type="ECO:0000256" key="1">
    <source>
        <dbReference type="SAM" id="MobiDB-lite"/>
    </source>
</evidence>
<organism evidence="4 5">
    <name type="scientific">Luteolibacter soli</name>
    <dbReference type="NCBI Taxonomy" id="3135280"/>
    <lineage>
        <taxon>Bacteria</taxon>
        <taxon>Pseudomonadati</taxon>
        <taxon>Verrucomicrobiota</taxon>
        <taxon>Verrucomicrobiia</taxon>
        <taxon>Verrucomicrobiales</taxon>
        <taxon>Verrucomicrobiaceae</taxon>
        <taxon>Luteolibacter</taxon>
    </lineage>
</organism>
<dbReference type="InterPro" id="IPR036938">
    <property type="entry name" value="PAP2/HPO_sf"/>
</dbReference>
<evidence type="ECO:0000313" key="4">
    <source>
        <dbReference type="EMBL" id="MEK7951441.1"/>
    </source>
</evidence>
<evidence type="ECO:0000259" key="3">
    <source>
        <dbReference type="SMART" id="SM00014"/>
    </source>
</evidence>
<keyword evidence="2" id="KW-0812">Transmembrane</keyword>
<dbReference type="RefSeq" id="WP_341405045.1">
    <property type="nucleotide sequence ID" value="NZ_JBBUKT010000004.1"/>
</dbReference>
<evidence type="ECO:0000313" key="5">
    <source>
        <dbReference type="Proteomes" id="UP001371305"/>
    </source>
</evidence>
<dbReference type="Pfam" id="PF01569">
    <property type="entry name" value="PAP2"/>
    <property type="match status" value="1"/>
</dbReference>
<reference evidence="4 5" key="1">
    <citation type="submission" date="2024-04" db="EMBL/GenBank/DDBJ databases">
        <title>Luteolibacter sp. isolated from soil.</title>
        <authorList>
            <person name="An J."/>
        </authorList>
    </citation>
    <scope>NUCLEOTIDE SEQUENCE [LARGE SCALE GENOMIC DNA]</scope>
    <source>
        <strain evidence="4 5">Y139</strain>
    </source>
</reference>
<keyword evidence="2" id="KW-1133">Transmembrane helix</keyword>
<sequence length="266" mass="27815">MNPPSRGGSTSGEPDTQGRHRPAKPGPPSEGPRMGAPVSLPRAVPGLSLLVAAFAALILFVILGIGVRADTFAHLDPDLLLALQGKEPPSDPLGSLRAAEMARDITALGSFSILTLVSTAGLGAALLSGKGKATLMGLLSIGSAMAAMNLLKVFYSRPRPDLVAHGTFVSGASFPSGHTTMATVIYLTLGLMIARTSSRRATRFFVMTLSLLIPVCVGISRVYLGVHWPTDVIGGWMLGAVWGTLYAFATKWMENRGKPSSPHEAS</sequence>
<feature type="transmembrane region" description="Helical" evidence="2">
    <location>
        <begin position="175"/>
        <end position="193"/>
    </location>
</feature>
<dbReference type="PANTHER" id="PTHR14969">
    <property type="entry name" value="SPHINGOSINE-1-PHOSPHATE PHOSPHOHYDROLASE"/>
    <property type="match status" value="1"/>
</dbReference>
<feature type="region of interest" description="Disordered" evidence="1">
    <location>
        <begin position="1"/>
        <end position="37"/>
    </location>
</feature>
<feature type="transmembrane region" description="Helical" evidence="2">
    <location>
        <begin position="205"/>
        <end position="226"/>
    </location>
</feature>
<dbReference type="SMART" id="SM00014">
    <property type="entry name" value="acidPPc"/>
    <property type="match status" value="1"/>
</dbReference>
<evidence type="ECO:0000256" key="2">
    <source>
        <dbReference type="SAM" id="Phobius"/>
    </source>
</evidence>
<accession>A0ABU9AUU8</accession>
<comment type="caution">
    <text evidence="4">The sequence shown here is derived from an EMBL/GenBank/DDBJ whole genome shotgun (WGS) entry which is preliminary data.</text>
</comment>
<feature type="transmembrane region" description="Helical" evidence="2">
    <location>
        <begin position="232"/>
        <end position="249"/>
    </location>
</feature>
<feature type="domain" description="Phosphatidic acid phosphatase type 2/haloperoxidase" evidence="3">
    <location>
        <begin position="133"/>
        <end position="247"/>
    </location>
</feature>
<name>A0ABU9AUU8_9BACT</name>
<dbReference type="CDD" id="cd03392">
    <property type="entry name" value="PAP2_like_2"/>
    <property type="match status" value="1"/>
</dbReference>
<dbReference type="SUPFAM" id="SSF48317">
    <property type="entry name" value="Acid phosphatase/Vanadium-dependent haloperoxidase"/>
    <property type="match status" value="1"/>
</dbReference>
<proteinExistence type="predicted"/>
<dbReference type="PANTHER" id="PTHR14969:SF13">
    <property type="entry name" value="AT30094P"/>
    <property type="match status" value="1"/>
</dbReference>
<keyword evidence="2" id="KW-0472">Membrane</keyword>
<gene>
    <name evidence="4" type="ORF">WKV53_13070</name>
</gene>